<evidence type="ECO:0000313" key="2">
    <source>
        <dbReference type="EMBL" id="KKL79233.1"/>
    </source>
</evidence>
<accession>A0A0F9EYQ1</accession>
<organism evidence="2">
    <name type="scientific">marine sediment metagenome</name>
    <dbReference type="NCBI Taxonomy" id="412755"/>
    <lineage>
        <taxon>unclassified sequences</taxon>
        <taxon>metagenomes</taxon>
        <taxon>ecological metagenomes</taxon>
    </lineage>
</organism>
<proteinExistence type="predicted"/>
<dbReference type="EMBL" id="LAZR01023229">
    <property type="protein sequence ID" value="KKL79233.1"/>
    <property type="molecule type" value="Genomic_DNA"/>
</dbReference>
<reference evidence="2" key="1">
    <citation type="journal article" date="2015" name="Nature">
        <title>Complex archaea that bridge the gap between prokaryotes and eukaryotes.</title>
        <authorList>
            <person name="Spang A."/>
            <person name="Saw J.H."/>
            <person name="Jorgensen S.L."/>
            <person name="Zaremba-Niedzwiedzka K."/>
            <person name="Martijn J."/>
            <person name="Lind A.E."/>
            <person name="van Eijk R."/>
            <person name="Schleper C."/>
            <person name="Guy L."/>
            <person name="Ettema T.J."/>
        </authorList>
    </citation>
    <scope>NUCLEOTIDE SEQUENCE</scope>
</reference>
<name>A0A0F9EYQ1_9ZZZZ</name>
<sequence>MKKETESRIEVLKNAEENLARVRKKLEDNIKAKEKQIEALVLQRQEQNRTVATLRKELSDIREKINPTKGDIDDQPDGKIEKVARNADVCYINLGSKDRVRPGTTFTVYGGETFNRENVKGRIRVTNVSNNFSECKIIEQDKDSPIVVGDNVVNLAFDAVRTYVFVVRGEFDLHNTQTPSKLGTKEVKD</sequence>
<comment type="caution">
    <text evidence="2">The sequence shown here is derived from an EMBL/GenBank/DDBJ whole genome shotgun (WGS) entry which is preliminary data.</text>
</comment>
<protein>
    <submittedName>
        <fullName evidence="2">Uncharacterized protein</fullName>
    </submittedName>
</protein>
<feature type="coiled-coil region" evidence="1">
    <location>
        <begin position="2"/>
        <end position="64"/>
    </location>
</feature>
<dbReference type="AlphaFoldDB" id="A0A0F9EYQ1"/>
<gene>
    <name evidence="2" type="ORF">LCGC14_2016920</name>
</gene>
<feature type="non-terminal residue" evidence="2">
    <location>
        <position position="189"/>
    </location>
</feature>
<keyword evidence="1" id="KW-0175">Coiled coil</keyword>
<evidence type="ECO:0000256" key="1">
    <source>
        <dbReference type="SAM" id="Coils"/>
    </source>
</evidence>